<keyword evidence="1" id="KW-0472">Membrane</keyword>
<feature type="transmembrane region" description="Helical" evidence="1">
    <location>
        <begin position="87"/>
        <end position="109"/>
    </location>
</feature>
<feature type="transmembrane region" description="Helical" evidence="1">
    <location>
        <begin position="12"/>
        <end position="35"/>
    </location>
</feature>
<evidence type="ECO:0000313" key="3">
    <source>
        <dbReference type="RefSeq" id="XP_005105741.1"/>
    </source>
</evidence>
<keyword evidence="2" id="KW-1185">Reference proteome</keyword>
<sequence>MAGVLGAASIPFIGCVALLLAVILHILSFASPYWADDADGDFGLWRRAVCKDSTNQLTGVRGCYKYNHPWYVDDWLDATRGLESLTIIFWAIPLVILPVYIYVALGLYYRCLLGTMTVLTFLGAVCNIIGVIIFGIKVGETSEFGVGWCLIVCAVAAAFGIAAFFVFLIATCNRPKFAPERHFVSGFYVDPDRNRMYVVENVEPIKEPIVDDVVHVSHVNPALSDD</sequence>
<proteinExistence type="predicted"/>
<evidence type="ECO:0000256" key="1">
    <source>
        <dbReference type="SAM" id="Phobius"/>
    </source>
</evidence>
<feature type="transmembrane region" description="Helical" evidence="1">
    <location>
        <begin position="116"/>
        <end position="139"/>
    </location>
</feature>
<organism evidence="2 3">
    <name type="scientific">Aplysia californica</name>
    <name type="common">California sea hare</name>
    <dbReference type="NCBI Taxonomy" id="6500"/>
    <lineage>
        <taxon>Eukaryota</taxon>
        <taxon>Metazoa</taxon>
        <taxon>Spiralia</taxon>
        <taxon>Lophotrochozoa</taxon>
        <taxon>Mollusca</taxon>
        <taxon>Gastropoda</taxon>
        <taxon>Heterobranchia</taxon>
        <taxon>Euthyneura</taxon>
        <taxon>Tectipleura</taxon>
        <taxon>Aplysiida</taxon>
        <taxon>Aplysioidea</taxon>
        <taxon>Aplysiidae</taxon>
        <taxon>Aplysia</taxon>
    </lineage>
</organism>
<protein>
    <submittedName>
        <fullName evidence="3">Uncharacterized protein LOC101851598</fullName>
    </submittedName>
</protein>
<dbReference type="Gene3D" id="1.20.140.150">
    <property type="match status" value="1"/>
</dbReference>
<gene>
    <name evidence="3" type="primary">LOC101851598</name>
</gene>
<reference evidence="3" key="1">
    <citation type="submission" date="2025-08" db="UniProtKB">
        <authorList>
            <consortium name="RefSeq"/>
        </authorList>
    </citation>
    <scope>IDENTIFICATION</scope>
</reference>
<name>A0ABM0K0B3_APLCA</name>
<dbReference type="GeneID" id="101851598"/>
<accession>A0ABM0K0B3</accession>
<dbReference type="RefSeq" id="XP_005105741.1">
    <property type="nucleotide sequence ID" value="XM_005105684.2"/>
</dbReference>
<evidence type="ECO:0000313" key="2">
    <source>
        <dbReference type="Proteomes" id="UP000694888"/>
    </source>
</evidence>
<dbReference type="Proteomes" id="UP000694888">
    <property type="component" value="Unplaced"/>
</dbReference>
<keyword evidence="1" id="KW-1133">Transmembrane helix</keyword>
<feature type="transmembrane region" description="Helical" evidence="1">
    <location>
        <begin position="145"/>
        <end position="171"/>
    </location>
</feature>
<keyword evidence="1" id="KW-0812">Transmembrane</keyword>